<evidence type="ECO:0000256" key="1">
    <source>
        <dbReference type="SAM" id="MobiDB-lite"/>
    </source>
</evidence>
<keyword evidence="2" id="KW-0812">Transmembrane</keyword>
<feature type="transmembrane region" description="Helical" evidence="2">
    <location>
        <begin position="147"/>
        <end position="169"/>
    </location>
</feature>
<dbReference type="EMBL" id="DXEW01000026">
    <property type="protein sequence ID" value="HIX50640.1"/>
    <property type="molecule type" value="Genomic_DNA"/>
</dbReference>
<feature type="transmembrane region" description="Helical" evidence="2">
    <location>
        <begin position="71"/>
        <end position="94"/>
    </location>
</feature>
<evidence type="ECO:0000313" key="3">
    <source>
        <dbReference type="EMBL" id="HIX50640.1"/>
    </source>
</evidence>
<gene>
    <name evidence="3" type="ORF">H9851_05095</name>
</gene>
<feature type="region of interest" description="Disordered" evidence="1">
    <location>
        <begin position="203"/>
        <end position="265"/>
    </location>
</feature>
<sequence length="265" mass="27954">MRKDTRAALFSSAKDVAGAAVMCALLIAAQAALSAAAGVEVVTALFLPYCYVCGARRGLAAAVCFSLLRCFLWGFVPTVIILYLVYYCLFALVFGGLGRLLRPLPMGARLAAVTAAAVGMTALFTLLDDVITPLFYGYGARAALVYFYNSLPVMALQCACALVSVPLLFPPLVKALSAVWGKGEGQAKPAAAKKAAAAKKRPLPRAADGINGRRTVSTGGGRYQRAVGDIKGGKHYKERRQALYEKGEKGAAKGRIRTDAPSSLR</sequence>
<evidence type="ECO:0000313" key="4">
    <source>
        <dbReference type="Proteomes" id="UP000886847"/>
    </source>
</evidence>
<feature type="compositionally biased region" description="Basic and acidic residues" evidence="1">
    <location>
        <begin position="239"/>
        <end position="251"/>
    </location>
</feature>
<keyword evidence="2" id="KW-1133">Transmembrane helix</keyword>
<reference evidence="3" key="1">
    <citation type="journal article" date="2021" name="PeerJ">
        <title>Extensive microbial diversity within the chicken gut microbiome revealed by metagenomics and culture.</title>
        <authorList>
            <person name="Gilroy R."/>
            <person name="Ravi A."/>
            <person name="Getino M."/>
            <person name="Pursley I."/>
            <person name="Horton D.L."/>
            <person name="Alikhan N.F."/>
            <person name="Baker D."/>
            <person name="Gharbi K."/>
            <person name="Hall N."/>
            <person name="Watson M."/>
            <person name="Adriaenssens E.M."/>
            <person name="Foster-Nyarko E."/>
            <person name="Jarju S."/>
            <person name="Secka A."/>
            <person name="Antonio M."/>
            <person name="Oren A."/>
            <person name="Chaudhuri R.R."/>
            <person name="La Ragione R."/>
            <person name="Hildebrand F."/>
            <person name="Pallen M.J."/>
        </authorList>
    </citation>
    <scope>NUCLEOTIDE SEQUENCE</scope>
    <source>
        <strain evidence="3">2189</strain>
    </source>
</reference>
<dbReference type="AlphaFoldDB" id="A0A9D1W1N7"/>
<evidence type="ECO:0000256" key="2">
    <source>
        <dbReference type="SAM" id="Phobius"/>
    </source>
</evidence>
<protein>
    <submittedName>
        <fullName evidence="3">Uncharacterized protein</fullName>
    </submittedName>
</protein>
<keyword evidence="2" id="KW-0472">Membrane</keyword>
<dbReference type="Proteomes" id="UP000886847">
    <property type="component" value="Unassembled WGS sequence"/>
</dbReference>
<feature type="transmembrane region" description="Helical" evidence="2">
    <location>
        <begin position="106"/>
        <end position="127"/>
    </location>
</feature>
<proteinExistence type="predicted"/>
<accession>A0A9D1W1N7</accession>
<comment type="caution">
    <text evidence="3">The sequence shown here is derived from an EMBL/GenBank/DDBJ whole genome shotgun (WGS) entry which is preliminary data.</text>
</comment>
<organism evidence="3 4">
    <name type="scientific">Candidatus Borkfalkia faecavium</name>
    <dbReference type="NCBI Taxonomy" id="2838508"/>
    <lineage>
        <taxon>Bacteria</taxon>
        <taxon>Bacillati</taxon>
        <taxon>Bacillota</taxon>
        <taxon>Clostridia</taxon>
        <taxon>Christensenellales</taxon>
        <taxon>Christensenellaceae</taxon>
        <taxon>Candidatus Borkfalkia</taxon>
    </lineage>
</organism>
<reference evidence="3" key="2">
    <citation type="submission" date="2021-04" db="EMBL/GenBank/DDBJ databases">
        <authorList>
            <person name="Gilroy R."/>
        </authorList>
    </citation>
    <scope>NUCLEOTIDE SEQUENCE</scope>
    <source>
        <strain evidence="3">2189</strain>
    </source>
</reference>
<name>A0A9D1W1N7_9FIRM</name>